<dbReference type="PANTHER" id="PTHR21483:SF18">
    <property type="entry name" value="RNA POLYMERASE II-ASSOCIATED PROTEIN 1"/>
    <property type="match status" value="1"/>
</dbReference>
<dbReference type="EMBL" id="UFQT01000043">
    <property type="protein sequence ID" value="SSX18793.1"/>
    <property type="molecule type" value="Genomic_DNA"/>
</dbReference>
<accession>A0A336LQ73</accession>
<dbReference type="AlphaFoldDB" id="A0A336LQ73"/>
<evidence type="ECO:0000313" key="2">
    <source>
        <dbReference type="EMBL" id="SSX18793.1"/>
    </source>
</evidence>
<dbReference type="Pfam" id="PF25766">
    <property type="entry name" value="TPR_RPAP1"/>
    <property type="match status" value="1"/>
</dbReference>
<reference evidence="2" key="1">
    <citation type="submission" date="2018-07" db="EMBL/GenBank/DDBJ databases">
        <authorList>
            <person name="Quirk P.G."/>
            <person name="Krulwich T.A."/>
        </authorList>
    </citation>
    <scope>NUCLEOTIDE SEQUENCE</scope>
</reference>
<sequence length="543" mass="62697">MLEWHYQNLVFEENGPFIVKQHASAVLNLLLCGEISCCYPIFVDILEISLCKWFNSAARNGLQEFSQKLLLSTCLNVCGEFMGREPGPFLTFIDNYLRLFLESNTFKMLTEELSLRSSLLTSQKDRSNIYSPLPNLGAIIVRNKQNAPTLIFSKNFPSFLIHSLVTFCHKLSFVSDTNARQQQINSLLFNNDIKTFVNNVIQHLNHKIHTNWFIKTEIMLLLSIINSAKLNRNLIDTRHILGLSLQLLTCLSQEMTISLISLLDDVVFNIDYYDCVTKLVTKEQLKEWRSIYVDSIISSLKPSKLSGKSLTVFEWKTAILVKSWPYHLLAIFLNMLEASPNDQDKLRKVIPEKQIIHTVLPFTDQLEATGMNLVSSTEMLMYLMTAYLGPDSKFLEPDTKQLLKEKADKLRESSITFNLNLKLESRKSFESLYSVFLDTFQGNSYGDEEFSALIMIPLAQKYDIKWRKRVWSEHIAVLRFITCTEQMLFDGIEAYLSPPETDLSLLKCYHQAINNNLLRNGSVPFIIADYHLKRFNERRQSKN</sequence>
<dbReference type="InterPro" id="IPR057989">
    <property type="entry name" value="TPR_RPAP1/MINIYO-like"/>
</dbReference>
<protein>
    <submittedName>
        <fullName evidence="2">CSON010710 protein</fullName>
    </submittedName>
</protein>
<gene>
    <name evidence="2" type="primary">CSON010710</name>
</gene>
<evidence type="ECO:0000259" key="1">
    <source>
        <dbReference type="Pfam" id="PF25766"/>
    </source>
</evidence>
<name>A0A336LQ73_CULSO</name>
<dbReference type="PANTHER" id="PTHR21483">
    <property type="entry name" value="RNA POLYMERASE II-ASSOCIATED PROTEIN 1"/>
    <property type="match status" value="1"/>
</dbReference>
<proteinExistence type="predicted"/>
<dbReference type="VEuPathDB" id="VectorBase:CSON010710"/>
<organism evidence="2">
    <name type="scientific">Culicoides sonorensis</name>
    <name type="common">Biting midge</name>
    <dbReference type="NCBI Taxonomy" id="179676"/>
    <lineage>
        <taxon>Eukaryota</taxon>
        <taxon>Metazoa</taxon>
        <taxon>Ecdysozoa</taxon>
        <taxon>Arthropoda</taxon>
        <taxon>Hexapoda</taxon>
        <taxon>Insecta</taxon>
        <taxon>Pterygota</taxon>
        <taxon>Neoptera</taxon>
        <taxon>Endopterygota</taxon>
        <taxon>Diptera</taxon>
        <taxon>Nematocera</taxon>
        <taxon>Chironomoidea</taxon>
        <taxon>Ceratopogonidae</taxon>
        <taxon>Ceratopogoninae</taxon>
        <taxon>Culicoides</taxon>
        <taxon>Monoculicoides</taxon>
    </lineage>
</organism>
<dbReference type="OMA" id="NMANSEM"/>
<feature type="domain" description="RPAP1/MINIYO-like TPR repeats" evidence="1">
    <location>
        <begin position="337"/>
        <end position="542"/>
    </location>
</feature>
<dbReference type="InterPro" id="IPR039913">
    <property type="entry name" value="RPAP1/Rba50"/>
</dbReference>
<dbReference type="GO" id="GO:0006366">
    <property type="term" value="P:transcription by RNA polymerase II"/>
    <property type="evidence" value="ECO:0007669"/>
    <property type="project" value="InterPro"/>
</dbReference>